<dbReference type="EMBL" id="CP097770">
    <property type="protein sequence ID" value="UZP76361.1"/>
    <property type="molecule type" value="Genomic_DNA"/>
</dbReference>
<gene>
    <name evidence="1" type="ORF">MF626_07595</name>
</gene>
<name>A0AAE9TEY1_PAEPO</name>
<proteinExistence type="predicted"/>
<dbReference type="AlphaFoldDB" id="A0AAE9TEY1"/>
<accession>A0AAE9TEY1</accession>
<protein>
    <submittedName>
        <fullName evidence="1">Uncharacterized protein</fullName>
    </submittedName>
</protein>
<organism evidence="1">
    <name type="scientific">Paenibacillus polymyxa</name>
    <name type="common">Bacillus polymyxa</name>
    <dbReference type="NCBI Taxonomy" id="1406"/>
    <lineage>
        <taxon>Bacteria</taxon>
        <taxon>Bacillati</taxon>
        <taxon>Bacillota</taxon>
        <taxon>Bacilli</taxon>
        <taxon>Bacillales</taxon>
        <taxon>Paenibacillaceae</taxon>
        <taxon>Paenibacillus</taxon>
    </lineage>
</organism>
<reference evidence="1" key="1">
    <citation type="submission" date="2022-11" db="EMBL/GenBank/DDBJ databases">
        <authorList>
            <person name="Vasilchenko N.G."/>
            <person name="Prazdnova E.V."/>
            <person name="Gorovtsov A.V."/>
            <person name="Chistyakov V.A."/>
            <person name="Pak M.L."/>
        </authorList>
    </citation>
    <scope>NUCLEOTIDE SEQUENCE</scope>
    <source>
        <strain evidence="1">R 4.5</strain>
    </source>
</reference>
<sequence>MNTDEFPPDGDIRRFVYDSMKKLTLGVTVDFSRIYTLQSVV</sequence>
<dbReference type="RefSeq" id="WP_257785376.1">
    <property type="nucleotide sequence ID" value="NZ_CP015423.1"/>
</dbReference>
<evidence type="ECO:0000313" key="1">
    <source>
        <dbReference type="EMBL" id="UZP76361.1"/>
    </source>
</evidence>